<accession>A0AAN8BJ03</accession>
<gene>
    <name evidence="1" type="ORF">CesoFtcFv8_019214</name>
</gene>
<organism evidence="1 2">
    <name type="scientific">Champsocephalus esox</name>
    <name type="common">pike icefish</name>
    <dbReference type="NCBI Taxonomy" id="159716"/>
    <lineage>
        <taxon>Eukaryota</taxon>
        <taxon>Metazoa</taxon>
        <taxon>Chordata</taxon>
        <taxon>Craniata</taxon>
        <taxon>Vertebrata</taxon>
        <taxon>Euteleostomi</taxon>
        <taxon>Actinopterygii</taxon>
        <taxon>Neopterygii</taxon>
        <taxon>Teleostei</taxon>
        <taxon>Neoteleostei</taxon>
        <taxon>Acanthomorphata</taxon>
        <taxon>Eupercaria</taxon>
        <taxon>Perciformes</taxon>
        <taxon>Notothenioidei</taxon>
        <taxon>Channichthyidae</taxon>
        <taxon>Champsocephalus</taxon>
    </lineage>
</organism>
<keyword evidence="2" id="KW-1185">Reference proteome</keyword>
<comment type="caution">
    <text evidence="1">The sequence shown here is derived from an EMBL/GenBank/DDBJ whole genome shotgun (WGS) entry which is preliminary data.</text>
</comment>
<reference evidence="1 2" key="1">
    <citation type="journal article" date="2023" name="Mol. Biol. Evol.">
        <title>Genomics of Secondarily Temperate Adaptation in the Only Non-Antarctic Icefish.</title>
        <authorList>
            <person name="Rivera-Colon A.G."/>
            <person name="Rayamajhi N."/>
            <person name="Minhas B.F."/>
            <person name="Madrigal G."/>
            <person name="Bilyk K.T."/>
            <person name="Yoon V."/>
            <person name="Hune M."/>
            <person name="Gregory S."/>
            <person name="Cheng C.H.C."/>
            <person name="Catchen J.M."/>
        </authorList>
    </citation>
    <scope>NUCLEOTIDE SEQUENCE [LARGE SCALE GENOMIC DNA]</scope>
    <source>
        <strain evidence="1">JC2023a</strain>
    </source>
</reference>
<sequence length="67" mass="6939">MDGLAASCLQVPASLHAHAPECYNNLPLRGEDLASALTLASAVWMFPPGSVWISSPLTTCSITLPSG</sequence>
<proteinExistence type="predicted"/>
<evidence type="ECO:0000313" key="1">
    <source>
        <dbReference type="EMBL" id="KAK5885512.1"/>
    </source>
</evidence>
<dbReference type="AlphaFoldDB" id="A0AAN8BJ03"/>
<dbReference type="Proteomes" id="UP001335648">
    <property type="component" value="Unassembled WGS sequence"/>
</dbReference>
<evidence type="ECO:0000313" key="2">
    <source>
        <dbReference type="Proteomes" id="UP001335648"/>
    </source>
</evidence>
<protein>
    <submittedName>
        <fullName evidence="1">Uncharacterized protein</fullName>
    </submittedName>
</protein>
<name>A0AAN8BJ03_9TELE</name>
<dbReference type="EMBL" id="JAULUE010002060">
    <property type="protein sequence ID" value="KAK5885512.1"/>
    <property type="molecule type" value="Genomic_DNA"/>
</dbReference>